<proteinExistence type="predicted"/>
<gene>
    <name evidence="2" type="ORF">JIM95_01090</name>
</gene>
<evidence type="ECO:0000313" key="3">
    <source>
        <dbReference type="Proteomes" id="UP000650005"/>
    </source>
</evidence>
<accession>A0ABS1FIB8</accession>
<dbReference type="Proteomes" id="UP000650005">
    <property type="component" value="Unassembled WGS sequence"/>
</dbReference>
<sequence>MAQPYVSSPRMVANSLSAMLAAIEVYNKPRMEYRDEVTVLLIVNA</sequence>
<organism evidence="2 3">
    <name type="scientific">Corynebacterium antarcticum</name>
    <dbReference type="NCBI Taxonomy" id="2800405"/>
    <lineage>
        <taxon>Bacteria</taxon>
        <taxon>Bacillati</taxon>
        <taxon>Actinomycetota</taxon>
        <taxon>Actinomycetes</taxon>
        <taxon>Mycobacteriales</taxon>
        <taxon>Corynebacteriaceae</taxon>
        <taxon>Corynebacterium</taxon>
    </lineage>
</organism>
<reference evidence="2" key="1">
    <citation type="submission" date="2021-01" db="EMBL/GenBank/DDBJ databases">
        <title>Characterization of Corynebacterium spp. from penguins.</title>
        <authorList>
            <person name="Svec P."/>
        </authorList>
    </citation>
    <scope>NUCLEOTIDE SEQUENCE</scope>
    <source>
        <strain evidence="2">CCM 8835</strain>
    </source>
</reference>
<keyword evidence="3" id="KW-1185">Reference proteome</keyword>
<name>A0ABS1FIB8_9CORY</name>
<dbReference type="Pfam" id="PF12358">
    <property type="entry name" value="DUF3644"/>
    <property type="match status" value="1"/>
</dbReference>
<dbReference type="InterPro" id="IPR022104">
    <property type="entry name" value="DUF3644"/>
</dbReference>
<comment type="caution">
    <text evidence="2">The sequence shown here is derived from an EMBL/GenBank/DDBJ whole genome shotgun (WGS) entry which is preliminary data.</text>
</comment>
<evidence type="ECO:0000313" key="2">
    <source>
        <dbReference type="EMBL" id="MBK1843172.1"/>
    </source>
</evidence>
<protein>
    <recommendedName>
        <fullName evidence="1">DUF3644 domain-containing protein</fullName>
    </recommendedName>
</protein>
<feature type="domain" description="DUF3644" evidence="1">
    <location>
        <begin position="10"/>
        <end position="45"/>
    </location>
</feature>
<dbReference type="EMBL" id="JAENIP010000003">
    <property type="protein sequence ID" value="MBK1843172.1"/>
    <property type="molecule type" value="Genomic_DNA"/>
</dbReference>
<evidence type="ECO:0000259" key="1">
    <source>
        <dbReference type="Pfam" id="PF12358"/>
    </source>
</evidence>
<dbReference type="RefSeq" id="WP_200256082.1">
    <property type="nucleotide sequence ID" value="NZ_JAENIP020000002.1"/>
</dbReference>